<name>A0A1M6QZZ9_PARC5</name>
<keyword evidence="1" id="KW-0819">tRNA processing</keyword>
<dbReference type="InterPro" id="IPR036895">
    <property type="entry name" value="Uracil-DNA_glycosylase-like_sf"/>
</dbReference>
<reference evidence="4" key="1">
    <citation type="submission" date="2016-11" db="EMBL/GenBank/DDBJ databases">
        <authorList>
            <person name="Varghese N."/>
            <person name="Submissions S."/>
        </authorList>
    </citation>
    <scope>NUCLEOTIDE SEQUENCE [LARGE SCALE GENOMIC DNA]</scope>
    <source>
        <strain evidence="4">DSM 15212 / CIP 107654 / DViRD3</strain>
    </source>
</reference>
<dbReference type="RefSeq" id="WP_073151302.1">
    <property type="nucleotide sequence ID" value="NZ_FRAG01000040.1"/>
</dbReference>
<proteinExistence type="predicted"/>
<feature type="domain" description="DUF5591" evidence="2">
    <location>
        <begin position="47"/>
        <end position="156"/>
    </location>
</feature>
<evidence type="ECO:0000259" key="2">
    <source>
        <dbReference type="Pfam" id="PF17884"/>
    </source>
</evidence>
<evidence type="ECO:0000256" key="1">
    <source>
        <dbReference type="ARBA" id="ARBA00022694"/>
    </source>
</evidence>
<dbReference type="SUPFAM" id="SSF52141">
    <property type="entry name" value="Uracil-DNA glycosylase-like"/>
    <property type="match status" value="1"/>
</dbReference>
<dbReference type="InterPro" id="IPR040777">
    <property type="entry name" value="DUF5591"/>
</dbReference>
<dbReference type="OrthoDB" id="2991392at2"/>
<evidence type="ECO:0000313" key="4">
    <source>
        <dbReference type="Proteomes" id="UP000184465"/>
    </source>
</evidence>
<sequence length="227" mass="27555">MRQYPNFKEYILLENTPFTEVKYRRGVTKEFIRNEEYDWWENFFCSDSYEVPQGKDVLFLQPCTWSKPYDFSYIGYKIRAVTNKYKKLHPVILSSSGLVPYEYQMNKTFCAYDFNLNFINEKDRKKHILDYYNKELIRRIIRYIESNKEKYKKVVAFFIINKKSNLFSALNKVCRENNIELYLIFDNNLINSLKSKLYELRDPGELYIQPKVLDHLNEKLSKIIKEI</sequence>
<gene>
    <name evidence="3" type="ORF">SAMN02745912_02796</name>
</gene>
<organism evidence="3 4">
    <name type="scientific">Paramaledivibacter caminithermalis (strain DSM 15212 / CIP 107654 / DViRD3)</name>
    <name type="common">Clostridium caminithermale</name>
    <dbReference type="NCBI Taxonomy" id="1121301"/>
    <lineage>
        <taxon>Bacteria</taxon>
        <taxon>Bacillati</taxon>
        <taxon>Bacillota</taxon>
        <taxon>Clostridia</taxon>
        <taxon>Peptostreptococcales</taxon>
        <taxon>Caminicellaceae</taxon>
        <taxon>Paramaledivibacter</taxon>
    </lineage>
</organism>
<dbReference type="EMBL" id="FRAG01000040">
    <property type="protein sequence ID" value="SHK25802.1"/>
    <property type="molecule type" value="Genomic_DNA"/>
</dbReference>
<dbReference type="Pfam" id="PF17884">
    <property type="entry name" value="DUF5591"/>
    <property type="match status" value="1"/>
</dbReference>
<dbReference type="Gene3D" id="3.40.50.10630">
    <property type="entry name" value="Uracil-DNA glycosylase-like"/>
    <property type="match status" value="1"/>
</dbReference>
<evidence type="ECO:0000313" key="3">
    <source>
        <dbReference type="EMBL" id="SHK25802.1"/>
    </source>
</evidence>
<dbReference type="STRING" id="1121301.SAMN02745912_02796"/>
<keyword evidence="4" id="KW-1185">Reference proteome</keyword>
<accession>A0A1M6QZZ9</accession>
<dbReference type="GO" id="GO:0008033">
    <property type="term" value="P:tRNA processing"/>
    <property type="evidence" value="ECO:0007669"/>
    <property type="project" value="UniProtKB-KW"/>
</dbReference>
<protein>
    <recommendedName>
        <fullName evidence="2">DUF5591 domain-containing protein</fullName>
    </recommendedName>
</protein>
<dbReference type="AlphaFoldDB" id="A0A1M6QZZ9"/>
<dbReference type="Proteomes" id="UP000184465">
    <property type="component" value="Unassembled WGS sequence"/>
</dbReference>